<organism evidence="1 2">
    <name type="scientific">Actinokineospora alba</name>
    <dbReference type="NCBI Taxonomy" id="504798"/>
    <lineage>
        <taxon>Bacteria</taxon>
        <taxon>Bacillati</taxon>
        <taxon>Actinomycetota</taxon>
        <taxon>Actinomycetes</taxon>
        <taxon>Pseudonocardiales</taxon>
        <taxon>Pseudonocardiaceae</taxon>
        <taxon>Actinokineospora</taxon>
    </lineage>
</organism>
<evidence type="ECO:0000313" key="2">
    <source>
        <dbReference type="Proteomes" id="UP000199651"/>
    </source>
</evidence>
<sequence length="381" mass="41221">MPTTDTRRSGGRYRYIVADLITGQVLAELPLRGVSFGITLNDAGEFQGQLVLGDPRIAVHDPEFVTRPAHTVVYVERDGVLVWGGIIWTSKYSSADRAIDIGAADFLSYFDHRRVLPRDFDPSVGNLSPITVTYTDTDQAEIARGLVATAQAHPRGNIGVQSDPLVVSGFRRTMTYPGRELKTVGDALRELSNLENGPDFVFDVAYDDRGDVVRRLRVGTPELGQSGTPLVWEYGGNLIEYAWPRDGSSMATRVFALGDEDDAGQIVGIAQSTAPGRPLLETELSLVHLTDADLLRSQARSALAAAADPVVLPELTVRGDLDPVLGSYQVGDHALIVVRDEFFPKGTQFQVRVVAIEVTPGDDAGEEQVRLTVSPISGGLP</sequence>
<gene>
    <name evidence="1" type="ORF">SAMN05192558_10757</name>
</gene>
<protein>
    <recommendedName>
        <fullName evidence="3">Virus ReqiPepy6 Gp37-like protein</fullName>
    </recommendedName>
</protein>
<accession>A0A1H0QPB5</accession>
<evidence type="ECO:0000313" key="1">
    <source>
        <dbReference type="EMBL" id="SDP18508.1"/>
    </source>
</evidence>
<keyword evidence="2" id="KW-1185">Reference proteome</keyword>
<dbReference type="OrthoDB" id="3515845at2"/>
<dbReference type="Proteomes" id="UP000199651">
    <property type="component" value="Unassembled WGS sequence"/>
</dbReference>
<reference evidence="2" key="1">
    <citation type="submission" date="2016-10" db="EMBL/GenBank/DDBJ databases">
        <authorList>
            <person name="Varghese N."/>
            <person name="Submissions S."/>
        </authorList>
    </citation>
    <scope>NUCLEOTIDE SEQUENCE [LARGE SCALE GENOMIC DNA]</scope>
    <source>
        <strain evidence="2">IBRC-M 10655</strain>
    </source>
</reference>
<dbReference type="RefSeq" id="WP_091377247.1">
    <property type="nucleotide sequence ID" value="NZ_FNDV01000004.1"/>
</dbReference>
<dbReference type="AlphaFoldDB" id="A0A1H0QPB5"/>
<dbReference type="STRING" id="504798.SAMN05421871_10456"/>
<proteinExistence type="predicted"/>
<evidence type="ECO:0008006" key="3">
    <source>
        <dbReference type="Google" id="ProtNLM"/>
    </source>
</evidence>
<dbReference type="EMBL" id="FNJB01000007">
    <property type="protein sequence ID" value="SDP18508.1"/>
    <property type="molecule type" value="Genomic_DNA"/>
</dbReference>
<name>A0A1H0QPB5_9PSEU</name>